<evidence type="ECO:0000313" key="6">
    <source>
        <dbReference type="Proteomes" id="UP001238088"/>
    </source>
</evidence>
<dbReference type="InterPro" id="IPR012610">
    <property type="entry name" value="SASP_SspH"/>
</dbReference>
<name>A0ABU0AAW1_9BACI</name>
<proteinExistence type="evidence at transcript level"/>
<dbReference type="NCBIfam" id="TIGR02861">
    <property type="entry name" value="SASP_H"/>
    <property type="match status" value="1"/>
</dbReference>
<evidence type="ECO:0000256" key="4">
    <source>
        <dbReference type="HAMAP-Rule" id="MF_00667"/>
    </source>
</evidence>
<evidence type="ECO:0000313" key="5">
    <source>
        <dbReference type="EMBL" id="MDQ0268388.1"/>
    </source>
</evidence>
<dbReference type="Pfam" id="PF08141">
    <property type="entry name" value="SspH"/>
    <property type="match status" value="1"/>
</dbReference>
<comment type="induction">
    <text evidence="4">Expressed only in the forespore compartment of sporulating cells.</text>
</comment>
<reference evidence="5 6" key="1">
    <citation type="submission" date="2023-07" db="EMBL/GenBank/DDBJ databases">
        <title>Genomic Encyclopedia of Type Strains, Phase IV (KMG-IV): sequencing the most valuable type-strain genomes for metagenomic binning, comparative biology and taxonomic classification.</title>
        <authorList>
            <person name="Goeker M."/>
        </authorList>
    </citation>
    <scope>NUCLEOTIDE SEQUENCE [LARGE SCALE GENOMIC DNA]</scope>
    <source>
        <strain evidence="5 6">DSM 23494</strain>
    </source>
</reference>
<dbReference type="EMBL" id="JAUSUB010000001">
    <property type="protein sequence ID" value="MDQ0268388.1"/>
    <property type="molecule type" value="Genomic_DNA"/>
</dbReference>
<dbReference type="Proteomes" id="UP001238088">
    <property type="component" value="Unassembled WGS sequence"/>
</dbReference>
<gene>
    <name evidence="4" type="primary">sspH</name>
    <name evidence="5" type="ORF">J2S17_000257</name>
</gene>
<evidence type="ECO:0000256" key="1">
    <source>
        <dbReference type="ARBA" id="ARBA00004288"/>
    </source>
</evidence>
<protein>
    <recommendedName>
        <fullName evidence="4">Small, acid-soluble spore protein H</fullName>
        <shortName evidence="4">SASP H</shortName>
    </recommendedName>
</protein>
<sequence length="59" mass="6794">MDVSRAKEIIEREENCNILFDGTQVIIDDVYETTNMARVHSTHEPEKDQVVPLHNLLEG</sequence>
<dbReference type="HAMAP" id="MF_00667">
    <property type="entry name" value="SspH"/>
    <property type="match status" value="1"/>
</dbReference>
<keyword evidence="3 4" id="KW-0749">Sporulation</keyword>
<evidence type="ECO:0000256" key="3">
    <source>
        <dbReference type="ARBA" id="ARBA00022969"/>
    </source>
</evidence>
<keyword evidence="6" id="KW-1185">Reference proteome</keyword>
<comment type="subcellular location">
    <subcellularLocation>
        <location evidence="1 4">Spore core</location>
    </subcellularLocation>
</comment>
<evidence type="ECO:0000256" key="2">
    <source>
        <dbReference type="ARBA" id="ARBA00006573"/>
    </source>
</evidence>
<organism evidence="5 6">
    <name type="scientific">Cytobacillus purgationiresistens</name>
    <dbReference type="NCBI Taxonomy" id="863449"/>
    <lineage>
        <taxon>Bacteria</taxon>
        <taxon>Bacillati</taxon>
        <taxon>Bacillota</taxon>
        <taxon>Bacilli</taxon>
        <taxon>Bacillales</taxon>
        <taxon>Bacillaceae</taxon>
        <taxon>Cytobacillus</taxon>
    </lineage>
</organism>
<accession>A0ABU0AAW1</accession>
<comment type="similarity">
    <text evidence="2 4">Belongs to the SspH family.</text>
</comment>
<dbReference type="RefSeq" id="WP_307471100.1">
    <property type="nucleotide sequence ID" value="NZ_JAUSUB010000001.1"/>
</dbReference>
<comment type="caution">
    <text evidence="5">The sequence shown here is derived from an EMBL/GenBank/DDBJ whole genome shotgun (WGS) entry which is preliminary data.</text>
</comment>